<dbReference type="AlphaFoldDB" id="A0A327NMX3"/>
<sequence length="72" mass="8416">MLRAKTTEEQINDVLELLAGTNRILKKLSPETNRLMYLQEQRLKGQYQQQLIALLDEYPATLIVSRKRLTSK</sequence>
<keyword evidence="2" id="KW-1185">Reference proteome</keyword>
<protein>
    <submittedName>
        <fullName evidence="1">Uncharacterized protein</fullName>
    </submittedName>
</protein>
<proteinExistence type="predicted"/>
<comment type="caution">
    <text evidence="1">The sequence shown here is derived from an EMBL/GenBank/DDBJ whole genome shotgun (WGS) entry which is preliminary data.</text>
</comment>
<evidence type="ECO:0000313" key="2">
    <source>
        <dbReference type="Proteomes" id="UP000249016"/>
    </source>
</evidence>
<evidence type="ECO:0000313" key="1">
    <source>
        <dbReference type="EMBL" id="RAI75739.1"/>
    </source>
</evidence>
<dbReference type="EMBL" id="QLII01000001">
    <property type="protein sequence ID" value="RAI75739.1"/>
    <property type="molecule type" value="Genomic_DNA"/>
</dbReference>
<reference evidence="1 2" key="1">
    <citation type="submission" date="2018-06" db="EMBL/GenBank/DDBJ databases">
        <title>Spirosoma sp. HMF3257 Genome sequencing and assembly.</title>
        <authorList>
            <person name="Kang H."/>
            <person name="Cha I."/>
            <person name="Kim H."/>
            <person name="Kang J."/>
            <person name="Joh K."/>
        </authorList>
    </citation>
    <scope>NUCLEOTIDE SEQUENCE [LARGE SCALE GENOMIC DNA]</scope>
    <source>
        <strain evidence="1 2">HMF3257</strain>
    </source>
</reference>
<gene>
    <name evidence="1" type="ORF">HMF3257_19130</name>
</gene>
<accession>A0A327NMX3</accession>
<dbReference type="Proteomes" id="UP000249016">
    <property type="component" value="Unassembled WGS sequence"/>
</dbReference>
<name>A0A327NMX3_9BACT</name>
<organism evidence="1 2">
    <name type="scientific">Spirosoma telluris</name>
    <dbReference type="NCBI Taxonomy" id="2183553"/>
    <lineage>
        <taxon>Bacteria</taxon>
        <taxon>Pseudomonadati</taxon>
        <taxon>Bacteroidota</taxon>
        <taxon>Cytophagia</taxon>
        <taxon>Cytophagales</taxon>
        <taxon>Cytophagaceae</taxon>
        <taxon>Spirosoma</taxon>
    </lineage>
</organism>